<keyword evidence="6" id="KW-1185">Reference proteome</keyword>
<dbReference type="Proteomes" id="UP000800235">
    <property type="component" value="Unassembled WGS sequence"/>
</dbReference>
<feature type="domain" description="Carboxylesterase type B" evidence="4">
    <location>
        <begin position="7"/>
        <end position="466"/>
    </location>
</feature>
<gene>
    <name evidence="5" type="ORF">EJ08DRAFT_556117</name>
</gene>
<dbReference type="Gene3D" id="3.40.50.1820">
    <property type="entry name" value="alpha/beta hydrolase"/>
    <property type="match status" value="1"/>
</dbReference>
<dbReference type="InterPro" id="IPR002018">
    <property type="entry name" value="CarbesteraseB"/>
</dbReference>
<comment type="similarity">
    <text evidence="1 3">Belongs to the type-B carboxylesterase/lipase family.</text>
</comment>
<keyword evidence="2 3" id="KW-0378">Hydrolase</keyword>
<name>A0A9P4U0C4_9PEZI</name>
<dbReference type="PROSITE" id="PS00122">
    <property type="entry name" value="CARBOXYLESTERASE_B_1"/>
    <property type="match status" value="1"/>
</dbReference>
<dbReference type="AlphaFoldDB" id="A0A9P4U0C4"/>
<evidence type="ECO:0000259" key="4">
    <source>
        <dbReference type="Pfam" id="PF00135"/>
    </source>
</evidence>
<protein>
    <recommendedName>
        <fullName evidence="3">Carboxylic ester hydrolase</fullName>
        <ecNumber evidence="3">3.1.1.-</ecNumber>
    </recommendedName>
</protein>
<comment type="caution">
    <text evidence="5">The sequence shown here is derived from an EMBL/GenBank/DDBJ whole genome shotgun (WGS) entry which is preliminary data.</text>
</comment>
<dbReference type="InterPro" id="IPR019826">
    <property type="entry name" value="Carboxylesterase_B_AS"/>
</dbReference>
<dbReference type="GO" id="GO:0052689">
    <property type="term" value="F:carboxylic ester hydrolase activity"/>
    <property type="evidence" value="ECO:0007669"/>
    <property type="project" value="TreeGrafter"/>
</dbReference>
<dbReference type="EMBL" id="MU007025">
    <property type="protein sequence ID" value="KAF2432620.1"/>
    <property type="molecule type" value="Genomic_DNA"/>
</dbReference>
<evidence type="ECO:0000256" key="1">
    <source>
        <dbReference type="ARBA" id="ARBA00005964"/>
    </source>
</evidence>
<dbReference type="PANTHER" id="PTHR43918">
    <property type="entry name" value="ACETYLCHOLINESTERASE"/>
    <property type="match status" value="1"/>
</dbReference>
<dbReference type="Pfam" id="PF00135">
    <property type="entry name" value="COesterase"/>
    <property type="match status" value="1"/>
</dbReference>
<sequence>VTLLGPTARVEGGVIVGSTVSFPKPAVKVNQFLGVPFANPAQRFSPPNTPVRSWVGRWDATKTRASCMQQFNGKLGPAREFTTSVFNVPAPVESEDCLYLNIFTPREQPRAGGRPVLFWIYGGSLQFGNAGMPGYNGSYLAGFSHQVITANYRTNLFGFPTSPAIPIRERNLGFLDQRAALEWVRNNIEEFGGNPSKVTIFGESAGAASVDALLTSYSKTSLSRPNFRAAILQSGQIGIRRASAQATPFSSWDKLAAEAKCSGTSVAVLACLRKAPAIALKAIIESNSLSFTPTVDNYTLVSAAERKRATGQLQTFPVMVGSNAEEGRVFQINQNNLTDYLQKTFPNDQALQQQVRAAYPKGQNGLDSDYDIASAIMTDLQFGCTAAILAADNVRGVYPTWRFFFNATFPNLQKFPNAGAYHASEIELIFGTYGTLPTAVSARASTTEEVALSAAMQKAWAQFAKNPAAGPGWTK</sequence>
<dbReference type="PROSITE" id="PS00941">
    <property type="entry name" value="CARBOXYLESTERASE_B_2"/>
    <property type="match status" value="1"/>
</dbReference>
<feature type="non-terminal residue" evidence="5">
    <location>
        <position position="1"/>
    </location>
</feature>
<dbReference type="OrthoDB" id="408631at2759"/>
<feature type="non-terminal residue" evidence="5">
    <location>
        <position position="475"/>
    </location>
</feature>
<evidence type="ECO:0000256" key="2">
    <source>
        <dbReference type="ARBA" id="ARBA00022801"/>
    </source>
</evidence>
<accession>A0A9P4U0C4</accession>
<evidence type="ECO:0000256" key="3">
    <source>
        <dbReference type="RuleBase" id="RU361235"/>
    </source>
</evidence>
<dbReference type="PANTHER" id="PTHR43918:SF4">
    <property type="entry name" value="CARBOXYLIC ESTER HYDROLASE"/>
    <property type="match status" value="1"/>
</dbReference>
<dbReference type="InterPro" id="IPR029058">
    <property type="entry name" value="AB_hydrolase_fold"/>
</dbReference>
<dbReference type="InterPro" id="IPR019819">
    <property type="entry name" value="Carboxylesterase_B_CS"/>
</dbReference>
<dbReference type="EC" id="3.1.1.-" evidence="3"/>
<reference evidence="5" key="1">
    <citation type="journal article" date="2020" name="Stud. Mycol.">
        <title>101 Dothideomycetes genomes: a test case for predicting lifestyles and emergence of pathogens.</title>
        <authorList>
            <person name="Haridas S."/>
            <person name="Albert R."/>
            <person name="Binder M."/>
            <person name="Bloem J."/>
            <person name="Labutti K."/>
            <person name="Salamov A."/>
            <person name="Andreopoulos B."/>
            <person name="Baker S."/>
            <person name="Barry K."/>
            <person name="Bills G."/>
            <person name="Bluhm B."/>
            <person name="Cannon C."/>
            <person name="Castanera R."/>
            <person name="Culley D."/>
            <person name="Daum C."/>
            <person name="Ezra D."/>
            <person name="Gonzalez J."/>
            <person name="Henrissat B."/>
            <person name="Kuo A."/>
            <person name="Liang C."/>
            <person name="Lipzen A."/>
            <person name="Lutzoni F."/>
            <person name="Magnuson J."/>
            <person name="Mondo S."/>
            <person name="Nolan M."/>
            <person name="Ohm R."/>
            <person name="Pangilinan J."/>
            <person name="Park H.-J."/>
            <person name="Ramirez L."/>
            <person name="Alfaro M."/>
            <person name="Sun H."/>
            <person name="Tritt A."/>
            <person name="Yoshinaga Y."/>
            <person name="Zwiers L.-H."/>
            <person name="Turgeon B."/>
            <person name="Goodwin S."/>
            <person name="Spatafora J."/>
            <person name="Crous P."/>
            <person name="Grigoriev I."/>
        </authorList>
    </citation>
    <scope>NUCLEOTIDE SEQUENCE</scope>
    <source>
        <strain evidence="5">CBS 130266</strain>
    </source>
</reference>
<evidence type="ECO:0000313" key="6">
    <source>
        <dbReference type="Proteomes" id="UP000800235"/>
    </source>
</evidence>
<dbReference type="InterPro" id="IPR050654">
    <property type="entry name" value="AChE-related_enzymes"/>
</dbReference>
<dbReference type="SUPFAM" id="SSF53474">
    <property type="entry name" value="alpha/beta-Hydrolases"/>
    <property type="match status" value="1"/>
</dbReference>
<proteinExistence type="inferred from homology"/>
<evidence type="ECO:0000313" key="5">
    <source>
        <dbReference type="EMBL" id="KAF2432620.1"/>
    </source>
</evidence>
<organism evidence="5 6">
    <name type="scientific">Tothia fuscella</name>
    <dbReference type="NCBI Taxonomy" id="1048955"/>
    <lineage>
        <taxon>Eukaryota</taxon>
        <taxon>Fungi</taxon>
        <taxon>Dikarya</taxon>
        <taxon>Ascomycota</taxon>
        <taxon>Pezizomycotina</taxon>
        <taxon>Dothideomycetes</taxon>
        <taxon>Pleosporomycetidae</taxon>
        <taxon>Venturiales</taxon>
        <taxon>Cylindrosympodiaceae</taxon>
        <taxon>Tothia</taxon>
    </lineage>
</organism>